<organism evidence="2 3">
    <name type="scientific">Wocania arenilitoris</name>
    <dbReference type="NCBI Taxonomy" id="2044858"/>
    <lineage>
        <taxon>Bacteria</taxon>
        <taxon>Pseudomonadati</taxon>
        <taxon>Bacteroidota</taxon>
        <taxon>Flavobacteriia</taxon>
        <taxon>Flavobacteriales</taxon>
        <taxon>Flavobacteriaceae</taxon>
        <taxon>Wocania</taxon>
    </lineage>
</organism>
<dbReference type="InterPro" id="IPR050491">
    <property type="entry name" value="AmpC-like"/>
</dbReference>
<gene>
    <name evidence="2" type="ORF">L3X37_15150</name>
</gene>
<evidence type="ECO:0000313" key="2">
    <source>
        <dbReference type="EMBL" id="MCF7569683.1"/>
    </source>
</evidence>
<dbReference type="PROSITE" id="PS51257">
    <property type="entry name" value="PROKAR_LIPOPROTEIN"/>
    <property type="match status" value="1"/>
</dbReference>
<dbReference type="PANTHER" id="PTHR46825:SF9">
    <property type="entry name" value="BETA-LACTAMASE-RELATED DOMAIN-CONTAINING PROTEIN"/>
    <property type="match status" value="1"/>
</dbReference>
<dbReference type="PANTHER" id="PTHR46825">
    <property type="entry name" value="D-ALANYL-D-ALANINE-CARBOXYPEPTIDASE/ENDOPEPTIDASE AMPH"/>
    <property type="match status" value="1"/>
</dbReference>
<evidence type="ECO:0000313" key="3">
    <source>
        <dbReference type="Proteomes" id="UP001199795"/>
    </source>
</evidence>
<dbReference type="EMBL" id="JAKKDU010000032">
    <property type="protein sequence ID" value="MCF7569683.1"/>
    <property type="molecule type" value="Genomic_DNA"/>
</dbReference>
<dbReference type="Proteomes" id="UP001199795">
    <property type="component" value="Unassembled WGS sequence"/>
</dbReference>
<feature type="domain" description="Beta-lactamase-related" evidence="1">
    <location>
        <begin position="32"/>
        <end position="361"/>
    </location>
</feature>
<evidence type="ECO:0000259" key="1">
    <source>
        <dbReference type="Pfam" id="PF00144"/>
    </source>
</evidence>
<sequence length="370" mass="41813">MKSLLIGLSILLFSACEMNEDISNILNKEHNAPAFHYVLFDSDSVLQDIFQGYQNVEDRIMVNEETSFHAFSVTKTFTAVAIMQLLDEGKIKLDDPIQEYLSHYSFSKTVTIRNLLCHQSGIVNPLPLQWTHLANEHDNFDYKGFSDSIILNNLKLKRSPGTKYAYSNINYLVLGSLIEEVSGKPYQDYIDNNILNHLPTKEYIGFNIPEANHAHGYHRNSWFQNLLLGFLLNKDSLMYKASNDWNGFHSFYNNGAPYGGIICTPNALKVYCQELLKDNGSLLPNTSIDKMLTEQQTTKGKNTGMTLGWFKGSLNESDYYCHAGGGGAYYSEIRIYPSLGLGSVIMTNSSGMSDDRILDHLDKQFLKSTK</sequence>
<reference evidence="2" key="1">
    <citation type="submission" date="2022-01" db="EMBL/GenBank/DDBJ databases">
        <title>Draft genome sequence of Sabulilitoribacter arenilitoris KCTC 52401.</title>
        <authorList>
            <person name="Oh J.-S."/>
        </authorList>
    </citation>
    <scope>NUCLEOTIDE SEQUENCE</scope>
    <source>
        <strain evidence="2">HMF6543</strain>
    </source>
</reference>
<protein>
    <submittedName>
        <fullName evidence="2">Beta-lactamase family protein</fullName>
    </submittedName>
</protein>
<dbReference type="AlphaFoldDB" id="A0AAE3EQ93"/>
<name>A0AAE3EQ93_9FLAO</name>
<comment type="caution">
    <text evidence="2">The sequence shown here is derived from an EMBL/GenBank/DDBJ whole genome shotgun (WGS) entry which is preliminary data.</text>
</comment>
<dbReference type="RefSeq" id="WP_237241008.1">
    <property type="nucleotide sequence ID" value="NZ_JAKKDU010000032.1"/>
</dbReference>
<dbReference type="SUPFAM" id="SSF56601">
    <property type="entry name" value="beta-lactamase/transpeptidase-like"/>
    <property type="match status" value="1"/>
</dbReference>
<dbReference type="InterPro" id="IPR001466">
    <property type="entry name" value="Beta-lactam-related"/>
</dbReference>
<proteinExistence type="predicted"/>
<dbReference type="InterPro" id="IPR012338">
    <property type="entry name" value="Beta-lactam/transpept-like"/>
</dbReference>
<accession>A0AAE3EQ93</accession>
<dbReference type="Pfam" id="PF00144">
    <property type="entry name" value="Beta-lactamase"/>
    <property type="match status" value="1"/>
</dbReference>
<dbReference type="Gene3D" id="3.40.710.10">
    <property type="entry name" value="DD-peptidase/beta-lactamase superfamily"/>
    <property type="match status" value="1"/>
</dbReference>
<keyword evidence="3" id="KW-1185">Reference proteome</keyword>